<gene>
    <name evidence="2" type="ORF">TCAL_05743</name>
</gene>
<protein>
    <submittedName>
        <fullName evidence="2">Uncharacterized protein</fullName>
    </submittedName>
</protein>
<dbReference type="EMBL" id="VCGU01000459">
    <property type="protein sequence ID" value="TRY61433.1"/>
    <property type="molecule type" value="Genomic_DNA"/>
</dbReference>
<evidence type="ECO:0000313" key="3">
    <source>
        <dbReference type="Proteomes" id="UP000318571"/>
    </source>
</evidence>
<proteinExistence type="predicted"/>
<comment type="caution">
    <text evidence="2">The sequence shown here is derived from an EMBL/GenBank/DDBJ whole genome shotgun (WGS) entry which is preliminary data.</text>
</comment>
<dbReference type="AlphaFoldDB" id="A0A553N7P4"/>
<reference evidence="2 3" key="1">
    <citation type="journal article" date="2018" name="Nat. Ecol. Evol.">
        <title>Genomic signatures of mitonuclear coevolution across populations of Tigriopus californicus.</title>
        <authorList>
            <person name="Barreto F.S."/>
            <person name="Watson E.T."/>
            <person name="Lima T.G."/>
            <person name="Willett C.S."/>
            <person name="Edmands S."/>
            <person name="Li W."/>
            <person name="Burton R.S."/>
        </authorList>
    </citation>
    <scope>NUCLEOTIDE SEQUENCE [LARGE SCALE GENOMIC DNA]</scope>
    <source>
        <strain evidence="2 3">San Diego</strain>
    </source>
</reference>
<keyword evidence="1" id="KW-1133">Transmembrane helix</keyword>
<accession>A0A553N7P4</accession>
<keyword evidence="1" id="KW-0472">Membrane</keyword>
<organism evidence="2 3">
    <name type="scientific">Tigriopus californicus</name>
    <name type="common">Marine copepod</name>
    <dbReference type="NCBI Taxonomy" id="6832"/>
    <lineage>
        <taxon>Eukaryota</taxon>
        <taxon>Metazoa</taxon>
        <taxon>Ecdysozoa</taxon>
        <taxon>Arthropoda</taxon>
        <taxon>Crustacea</taxon>
        <taxon>Multicrustacea</taxon>
        <taxon>Hexanauplia</taxon>
        <taxon>Copepoda</taxon>
        <taxon>Harpacticoida</taxon>
        <taxon>Harpacticidae</taxon>
        <taxon>Tigriopus</taxon>
    </lineage>
</organism>
<feature type="transmembrane region" description="Helical" evidence="1">
    <location>
        <begin position="128"/>
        <end position="151"/>
    </location>
</feature>
<dbReference type="Proteomes" id="UP000318571">
    <property type="component" value="Chromosome 8"/>
</dbReference>
<name>A0A553N7P4_TIGCA</name>
<feature type="transmembrane region" description="Helical" evidence="1">
    <location>
        <begin position="157"/>
        <end position="178"/>
    </location>
</feature>
<keyword evidence="1" id="KW-0812">Transmembrane</keyword>
<sequence length="217" mass="24747">MCDKCCKCCPSVSCPQWPDRCCLCFNKKIGTFITGVLSILGNLAVLVPCVFALIKPEFWAEAYKTLEDWILNNHWDSDVTSSALRLLSLVSEHHALFLIILIAFCALHIFNSLLLIMGSLLEKRLLLIPWMIQDMLIILCVTLIFIFWAFFSFFVHVLVAVFFPVIAGLLLGFWFYLWRNVKEYFHFLGQDLAGHHNGTVYRKLPAPNSGRSLLAVS</sequence>
<dbReference type="OMA" id="KPEFWAE"/>
<evidence type="ECO:0000313" key="2">
    <source>
        <dbReference type="EMBL" id="TRY61433.1"/>
    </source>
</evidence>
<dbReference type="OrthoDB" id="8118226at2759"/>
<keyword evidence="3" id="KW-1185">Reference proteome</keyword>
<evidence type="ECO:0000256" key="1">
    <source>
        <dbReference type="SAM" id="Phobius"/>
    </source>
</evidence>
<feature type="transmembrane region" description="Helical" evidence="1">
    <location>
        <begin position="29"/>
        <end position="54"/>
    </location>
</feature>
<feature type="transmembrane region" description="Helical" evidence="1">
    <location>
        <begin position="95"/>
        <end position="116"/>
    </location>
</feature>